<proteinExistence type="inferred from homology"/>
<accession>A0A7S1FKH8</accession>
<reference evidence="4" key="1">
    <citation type="submission" date="2021-01" db="EMBL/GenBank/DDBJ databases">
        <authorList>
            <person name="Corre E."/>
            <person name="Pelletier E."/>
            <person name="Niang G."/>
            <person name="Scheremetjew M."/>
            <person name="Finn R."/>
            <person name="Kale V."/>
            <person name="Holt S."/>
            <person name="Cochrane G."/>
            <person name="Meng A."/>
            <person name="Brown T."/>
            <person name="Cohen L."/>
        </authorList>
    </citation>
    <scope>NUCLEOTIDE SEQUENCE</scope>
</reference>
<dbReference type="InterPro" id="IPR027417">
    <property type="entry name" value="P-loop_NTPase"/>
</dbReference>
<dbReference type="InterPro" id="IPR005654">
    <property type="entry name" value="ATPase_AFG1-like"/>
</dbReference>
<evidence type="ECO:0000313" key="4">
    <source>
        <dbReference type="EMBL" id="CAD8872163.1"/>
    </source>
</evidence>
<evidence type="ECO:0000256" key="3">
    <source>
        <dbReference type="ARBA" id="ARBA00022840"/>
    </source>
</evidence>
<dbReference type="GO" id="GO:0016887">
    <property type="term" value="F:ATP hydrolysis activity"/>
    <property type="evidence" value="ECO:0007669"/>
    <property type="project" value="InterPro"/>
</dbReference>
<dbReference type="PANTHER" id="PTHR12169">
    <property type="entry name" value="ATPASE N2B"/>
    <property type="match status" value="1"/>
</dbReference>
<dbReference type="Gene3D" id="3.40.50.300">
    <property type="entry name" value="P-loop containing nucleotide triphosphate hydrolases"/>
    <property type="match status" value="1"/>
</dbReference>
<organism evidence="4">
    <name type="scientific">Noctiluca scintillans</name>
    <name type="common">Sea sparkle</name>
    <name type="synonym">Red tide dinoflagellate</name>
    <dbReference type="NCBI Taxonomy" id="2966"/>
    <lineage>
        <taxon>Eukaryota</taxon>
        <taxon>Sar</taxon>
        <taxon>Alveolata</taxon>
        <taxon>Dinophyceae</taxon>
        <taxon>Noctilucales</taxon>
        <taxon>Noctilucaceae</taxon>
        <taxon>Noctiluca</taxon>
    </lineage>
</organism>
<evidence type="ECO:0000256" key="1">
    <source>
        <dbReference type="ARBA" id="ARBA00010322"/>
    </source>
</evidence>
<dbReference type="GO" id="GO:0005739">
    <property type="term" value="C:mitochondrion"/>
    <property type="evidence" value="ECO:0007669"/>
    <property type="project" value="TreeGrafter"/>
</dbReference>
<keyword evidence="2" id="KW-0547">Nucleotide-binding</keyword>
<gene>
    <name evidence="4" type="ORF">NSCI0253_LOCUS46520</name>
</gene>
<dbReference type="Pfam" id="PF03969">
    <property type="entry name" value="AFG1_ATPase"/>
    <property type="match status" value="1"/>
</dbReference>
<evidence type="ECO:0000256" key="2">
    <source>
        <dbReference type="ARBA" id="ARBA00022741"/>
    </source>
</evidence>
<sequence length="512" mass="56253">MRVPVLTQFAAHHRGRRCNSSHAGGVLQTYASRVSAGIYRHNDGQLPCLESLDRLREALVRVKDRVPARDSSRGPSAPSPALPTFFQRLLHEPPRTMQTPRNGNSPRGLYLYGDPGCGKTMMMDMFHEVISSSGVAVRRMHFNDLMLDLNRTLHRIRQEFGGVADPLALAARQFAAESPVLCFDECHVLNVGEALLMRSFFVHLFRAGATVVATSNLAPDKLYSSGINREVFQPFIDAVLENCDPVYLKSVEDFRASKSEELAVLEGDRTFFWPLGASADERLASSLSALVGDAMCTPTEITVPMGRVLPCRRAWKGAIRVAEFSYEELCVSAVGAHDYIALCDNFDAVVITGVPCFSKGDENAARRFASLVDVLYDRQKRLLCTIDSPPKELFAAIREQYSGGEDDNGAGAAVRMPTHGGSSGKHVAQFRLPQQVQYSESGGYGTNPAAKPLSVEDGWVEWSATGLKDASMFDLTCSTKQQLHDRLLPLLRCESRLEEMSYVNGQGLCPSA</sequence>
<keyword evidence="3" id="KW-0067">ATP-binding</keyword>
<protein>
    <submittedName>
        <fullName evidence="4">Uncharacterized protein</fullName>
    </submittedName>
</protein>
<dbReference type="EMBL" id="HBFQ01065496">
    <property type="protein sequence ID" value="CAD8872163.1"/>
    <property type="molecule type" value="Transcribed_RNA"/>
</dbReference>
<name>A0A7S1FKH8_NOCSC</name>
<dbReference type="AlphaFoldDB" id="A0A7S1FKH8"/>
<dbReference type="PANTHER" id="PTHR12169:SF6">
    <property type="entry name" value="AFG1-LIKE ATPASE"/>
    <property type="match status" value="1"/>
</dbReference>
<dbReference type="GO" id="GO:0005524">
    <property type="term" value="F:ATP binding"/>
    <property type="evidence" value="ECO:0007669"/>
    <property type="project" value="UniProtKB-KW"/>
</dbReference>
<dbReference type="NCBIfam" id="NF040713">
    <property type="entry name" value="ZapE"/>
    <property type="match status" value="1"/>
</dbReference>
<comment type="similarity">
    <text evidence="1">Belongs to the AFG1 ATPase family.</text>
</comment>
<dbReference type="SUPFAM" id="SSF52540">
    <property type="entry name" value="P-loop containing nucleoside triphosphate hydrolases"/>
    <property type="match status" value="1"/>
</dbReference>